<gene>
    <name evidence="5" type="ORF">CCMP2556_LOCUS46259</name>
</gene>
<feature type="domain" description="DUF1549" evidence="2">
    <location>
        <begin position="94"/>
        <end position="299"/>
    </location>
</feature>
<feature type="non-terminal residue" evidence="5">
    <location>
        <position position="1"/>
    </location>
</feature>
<sequence length="932" mass="105403">ASLRLDVAEGAYADLGGYHAVVAGKPDESELWKRVIAADPDEMMPPADFGKPLSNEQKAILKRWIEQGAEYQQHWSFIAPHKPQVPDVVGVTNPIDAFLQKRLQAEGLVAAHQAEKTTLIRRVTLDLTGLPPTIAEVDAFLGDESPDAYEKLVERLQNRVTYGEHMARSWLDLARYADTHGLHLDNERSMWPYRDWVVQAINDNLPFDEFTRWQLAGDLLPDPTREQLIASGFNRCNVTTSEGGSIAEEWIYRYAVDRTTTAIEVWMGLTGGCAVCHDHKFDPLSARDYYSMYAFFHSAADPAMDGNQIDTPPILKLTRPEDELQLKELDQKIAEVENRITELVEAYEYTDPVTQSPQPTERIVESVWFEDQFPAGSNPEATGAPLQIVSKPDGNVFSGKSAISRSAPNAIGQDFFQGGAEFTVPKNSQIFAWCFLDPDDPPQTIMLQFHVDGWNRRAVWGNADLIPWGKPETAEKFYMGELPAVGEWARLQLDPAKLNLKPGTKIGGYAFTQYGGTVNWDRLGVTATVNPTTDPAWSFTVWKEQNQGKRNNALPEGLRQLVRGKKAEQWTEQEADQVFHFWLRTFFDGLREEIVLLEDEKAPFDKEKSDIEKAAPITMIMADLPQPRKSFVMLRGAYDRPGEQVTRGVPGFLPPLPEKPTDRDYNRLDLANWLVSRNHPLTARVTVNRLWQQFFGTGLVKTSWDFGSQGDPPSHPELLDWLAVQLIDDGWDMKKFIRRIVTSHAYRQRVKPYQPPNIWEPVGFGSSNTRYYKQDSGDGLYRRSLYTFLKRTAPPPFLASFDAPNREQSCARRGRSNTPLQALQLMNDIQHVEAAREFASRILKEGGASDEQRLRWAWRTVTSRPPDDAELTIVVRTLELYRARYQADQESAVQLIAYGESTADPNLAATELAAYTLIANMILNLDETVSKN</sequence>
<dbReference type="PANTHER" id="PTHR35889">
    <property type="entry name" value="CYCLOINULO-OLIGOSACCHARIDE FRUCTANOTRANSFERASE-RELATED"/>
    <property type="match status" value="1"/>
</dbReference>
<dbReference type="Proteomes" id="UP001642484">
    <property type="component" value="Unassembled WGS sequence"/>
</dbReference>
<proteinExistence type="predicted"/>
<protein>
    <recommendedName>
        <fullName evidence="7">Peptidylprolyl isomerase</fullName>
    </recommendedName>
</protein>
<evidence type="ECO:0000259" key="3">
    <source>
        <dbReference type="Pfam" id="PF07587"/>
    </source>
</evidence>
<name>A0ABP0RE37_9DINO</name>
<feature type="coiled-coil region" evidence="1">
    <location>
        <begin position="319"/>
        <end position="346"/>
    </location>
</feature>
<dbReference type="InterPro" id="IPR022655">
    <property type="entry name" value="DUF1553"/>
</dbReference>
<evidence type="ECO:0000313" key="5">
    <source>
        <dbReference type="EMBL" id="CAK9097451.1"/>
    </source>
</evidence>
<feature type="domain" description="DUF1553" evidence="3">
    <location>
        <begin position="666"/>
        <end position="751"/>
    </location>
</feature>
<dbReference type="Pfam" id="PF07587">
    <property type="entry name" value="PSD1"/>
    <property type="match status" value="1"/>
</dbReference>
<dbReference type="EMBL" id="CAXAMN010025738">
    <property type="protein sequence ID" value="CAK9097451.1"/>
    <property type="molecule type" value="Genomic_DNA"/>
</dbReference>
<feature type="domain" description="Cytochrome C Planctomycete-type" evidence="4">
    <location>
        <begin position="1"/>
        <end position="48"/>
    </location>
</feature>
<dbReference type="Pfam" id="PF07635">
    <property type="entry name" value="PSCyt1"/>
    <property type="match status" value="1"/>
</dbReference>
<accession>A0ABP0RE37</accession>
<evidence type="ECO:0000313" key="6">
    <source>
        <dbReference type="Proteomes" id="UP001642484"/>
    </source>
</evidence>
<evidence type="ECO:0008006" key="7">
    <source>
        <dbReference type="Google" id="ProtNLM"/>
    </source>
</evidence>
<evidence type="ECO:0000259" key="4">
    <source>
        <dbReference type="Pfam" id="PF07635"/>
    </source>
</evidence>
<dbReference type="InterPro" id="IPR011444">
    <property type="entry name" value="DUF1549"/>
</dbReference>
<dbReference type="PANTHER" id="PTHR35889:SF3">
    <property type="entry name" value="F-BOX DOMAIN-CONTAINING PROTEIN"/>
    <property type="match status" value="1"/>
</dbReference>
<comment type="caution">
    <text evidence="5">The sequence shown here is derived from an EMBL/GenBank/DDBJ whole genome shotgun (WGS) entry which is preliminary data.</text>
</comment>
<dbReference type="Pfam" id="PF07583">
    <property type="entry name" value="PSCyt2"/>
    <property type="match status" value="1"/>
</dbReference>
<keyword evidence="6" id="KW-1185">Reference proteome</keyword>
<evidence type="ECO:0000259" key="2">
    <source>
        <dbReference type="Pfam" id="PF07583"/>
    </source>
</evidence>
<keyword evidence="1" id="KW-0175">Coiled coil</keyword>
<dbReference type="InterPro" id="IPR011429">
    <property type="entry name" value="Cyt_c_Planctomycete-type"/>
</dbReference>
<organism evidence="5 6">
    <name type="scientific">Durusdinium trenchii</name>
    <dbReference type="NCBI Taxonomy" id="1381693"/>
    <lineage>
        <taxon>Eukaryota</taxon>
        <taxon>Sar</taxon>
        <taxon>Alveolata</taxon>
        <taxon>Dinophyceae</taxon>
        <taxon>Suessiales</taxon>
        <taxon>Symbiodiniaceae</taxon>
        <taxon>Durusdinium</taxon>
    </lineage>
</organism>
<reference evidence="5 6" key="1">
    <citation type="submission" date="2024-02" db="EMBL/GenBank/DDBJ databases">
        <authorList>
            <person name="Chen Y."/>
            <person name="Shah S."/>
            <person name="Dougan E. K."/>
            <person name="Thang M."/>
            <person name="Chan C."/>
        </authorList>
    </citation>
    <scope>NUCLEOTIDE SEQUENCE [LARGE SCALE GENOMIC DNA]</scope>
</reference>
<evidence type="ECO:0000256" key="1">
    <source>
        <dbReference type="SAM" id="Coils"/>
    </source>
</evidence>